<evidence type="ECO:0000313" key="3">
    <source>
        <dbReference type="Proteomes" id="UP001157418"/>
    </source>
</evidence>
<dbReference type="AlphaFoldDB" id="A0AAU9MND9"/>
<gene>
    <name evidence="2" type="ORF">LVIROSA_LOCUS9510</name>
</gene>
<keyword evidence="3" id="KW-1185">Reference proteome</keyword>
<dbReference type="Proteomes" id="UP001157418">
    <property type="component" value="Unassembled WGS sequence"/>
</dbReference>
<proteinExistence type="predicted"/>
<name>A0AAU9MND9_9ASTR</name>
<dbReference type="EMBL" id="CAKMRJ010001112">
    <property type="protein sequence ID" value="CAH1422158.1"/>
    <property type="molecule type" value="Genomic_DNA"/>
</dbReference>
<accession>A0AAU9MND9</accession>
<evidence type="ECO:0000256" key="1">
    <source>
        <dbReference type="SAM" id="MobiDB-lite"/>
    </source>
</evidence>
<reference evidence="2 3" key="1">
    <citation type="submission" date="2022-01" db="EMBL/GenBank/DDBJ databases">
        <authorList>
            <person name="Xiong W."/>
            <person name="Schranz E."/>
        </authorList>
    </citation>
    <scope>NUCLEOTIDE SEQUENCE [LARGE SCALE GENOMIC DNA]</scope>
</reference>
<protein>
    <submittedName>
        <fullName evidence="2">Uncharacterized protein</fullName>
    </submittedName>
</protein>
<comment type="caution">
    <text evidence="2">The sequence shown here is derived from an EMBL/GenBank/DDBJ whole genome shotgun (WGS) entry which is preliminary data.</text>
</comment>
<feature type="region of interest" description="Disordered" evidence="1">
    <location>
        <begin position="1"/>
        <end position="26"/>
    </location>
</feature>
<sequence length="80" mass="9016">MFISFVKASSVAAKRKKQNGDDDTASASYCRRWQWRRHQAPPAMVEVQSWPNGGQIHLMANAINFKPINLMGALKELGEE</sequence>
<feature type="compositionally biased region" description="Low complexity" evidence="1">
    <location>
        <begin position="1"/>
        <end position="12"/>
    </location>
</feature>
<evidence type="ECO:0000313" key="2">
    <source>
        <dbReference type="EMBL" id="CAH1422158.1"/>
    </source>
</evidence>
<organism evidence="2 3">
    <name type="scientific">Lactuca virosa</name>
    <dbReference type="NCBI Taxonomy" id="75947"/>
    <lineage>
        <taxon>Eukaryota</taxon>
        <taxon>Viridiplantae</taxon>
        <taxon>Streptophyta</taxon>
        <taxon>Embryophyta</taxon>
        <taxon>Tracheophyta</taxon>
        <taxon>Spermatophyta</taxon>
        <taxon>Magnoliopsida</taxon>
        <taxon>eudicotyledons</taxon>
        <taxon>Gunneridae</taxon>
        <taxon>Pentapetalae</taxon>
        <taxon>asterids</taxon>
        <taxon>campanulids</taxon>
        <taxon>Asterales</taxon>
        <taxon>Asteraceae</taxon>
        <taxon>Cichorioideae</taxon>
        <taxon>Cichorieae</taxon>
        <taxon>Lactucinae</taxon>
        <taxon>Lactuca</taxon>
    </lineage>
</organism>